<comment type="caution">
    <text evidence="2">The sequence shown here is derived from an EMBL/GenBank/DDBJ whole genome shotgun (WGS) entry which is preliminary data.</text>
</comment>
<dbReference type="EMBL" id="JABDJR010000538">
    <property type="protein sequence ID" value="NNF07747.1"/>
    <property type="molecule type" value="Genomic_DNA"/>
</dbReference>
<dbReference type="SUPFAM" id="SSF51905">
    <property type="entry name" value="FAD/NAD(P)-binding domain"/>
    <property type="match status" value="1"/>
</dbReference>
<dbReference type="PRINTS" id="PR00419">
    <property type="entry name" value="ADXRDTASE"/>
</dbReference>
<sequence length="525" mass="57061">MKIRIHNLRHARPEDESLHHLVATRLEIPEEDISDVIVRKKSVDGRRGRPVRVMMVDVTVKDAEAVLARHGSDSQVQKAPPPRDDVYRGDQVELGERPLVVGTGPAGLFAAWALAKKGYRPILVDRGKAVKPRWQDVNAYWKKGALNPESNVVFGDGGAGTFSDGKLYTRRNDSRNDVILGLFSELAAAPDILTEGKPHLGTNRLSRALLQIKSVLVDLGVTLQFESHLDDLLIREGKIIGAVVNGETIDCDAIFLATGHSARDVYNLLERKGVAMEARPMAVGVRAEHPQALINEAQLGTPDPETGAADYMLSFQDRRAERSAYTFCMCPGGEVVGASTEPGAVTVNGMSYSHRADEFGNAAIVVTVSPEDYGAEGPLAGLHFQSQLEQAAYREGGGGFVAPAQRIGDFLKGRSSLGSFETSYRRGVRGTDLSTLFPDYVVQTMRRALVHFGRRVRHYDSNNGHLIGVETRTTAPVRILRSDETYQSANIAGLYPIGEGAGFAGGIMSSASDGLRAVERIRARK</sequence>
<dbReference type="PIRSF" id="PIRSF038984">
    <property type="entry name" value="FAD_binding_protein"/>
    <property type="match status" value="1"/>
</dbReference>
<dbReference type="Pfam" id="PF13450">
    <property type="entry name" value="NAD_binding_8"/>
    <property type="match status" value="1"/>
</dbReference>
<feature type="domain" description="FAD-dependent protein C-terminal" evidence="1">
    <location>
        <begin position="280"/>
        <end position="473"/>
    </location>
</feature>
<accession>A0A7Y2H3E5</accession>
<dbReference type="InterPro" id="IPR028348">
    <property type="entry name" value="FAD-binding_protein"/>
</dbReference>
<dbReference type="PANTHER" id="PTHR42842:SF3">
    <property type="entry name" value="FAD_NAD(P)-BINDING OXIDOREDUCTASE FAMILY PROTEIN"/>
    <property type="match status" value="1"/>
</dbReference>
<organism evidence="2 3">
    <name type="scientific">Eiseniibacteriota bacterium</name>
    <dbReference type="NCBI Taxonomy" id="2212470"/>
    <lineage>
        <taxon>Bacteria</taxon>
        <taxon>Candidatus Eiseniibacteriota</taxon>
    </lineage>
</organism>
<evidence type="ECO:0000313" key="2">
    <source>
        <dbReference type="EMBL" id="NNF07747.1"/>
    </source>
</evidence>
<dbReference type="InterPro" id="IPR036188">
    <property type="entry name" value="FAD/NAD-bd_sf"/>
</dbReference>
<gene>
    <name evidence="2" type="ORF">HKN21_13370</name>
</gene>
<dbReference type="AlphaFoldDB" id="A0A7Y2H3E5"/>
<protein>
    <recommendedName>
        <fullName evidence="1">FAD-dependent protein C-terminal domain-containing protein</fullName>
    </recommendedName>
</protein>
<name>A0A7Y2H3E5_UNCEI</name>
<evidence type="ECO:0000313" key="3">
    <source>
        <dbReference type="Proteomes" id="UP000547674"/>
    </source>
</evidence>
<reference evidence="2 3" key="1">
    <citation type="submission" date="2020-03" db="EMBL/GenBank/DDBJ databases">
        <title>Metabolic flexibility allows generalist bacteria to become dominant in a frequently disturbed ecosystem.</title>
        <authorList>
            <person name="Chen Y.-J."/>
            <person name="Leung P.M."/>
            <person name="Bay S.K."/>
            <person name="Hugenholtz P."/>
            <person name="Kessler A.J."/>
            <person name="Shelley G."/>
            <person name="Waite D.W."/>
            <person name="Cook P.L."/>
            <person name="Greening C."/>
        </authorList>
    </citation>
    <scope>NUCLEOTIDE SEQUENCE [LARGE SCALE GENOMIC DNA]</scope>
    <source>
        <strain evidence="2">SS_bin_28</strain>
    </source>
</reference>
<evidence type="ECO:0000259" key="1">
    <source>
        <dbReference type="Pfam" id="PF21688"/>
    </source>
</evidence>
<dbReference type="Gene3D" id="3.50.50.60">
    <property type="entry name" value="FAD/NAD(P)-binding domain"/>
    <property type="match status" value="2"/>
</dbReference>
<dbReference type="PANTHER" id="PTHR42842">
    <property type="entry name" value="FAD/NAD(P)-BINDING OXIDOREDUCTASE"/>
    <property type="match status" value="1"/>
</dbReference>
<dbReference type="InterPro" id="IPR049516">
    <property type="entry name" value="FAD-depend_C"/>
</dbReference>
<proteinExistence type="predicted"/>
<dbReference type="Proteomes" id="UP000547674">
    <property type="component" value="Unassembled WGS sequence"/>
</dbReference>
<dbReference type="Gene3D" id="3.30.70.2700">
    <property type="match status" value="1"/>
</dbReference>
<dbReference type="Pfam" id="PF21688">
    <property type="entry name" value="FAD-depend_C"/>
    <property type="match status" value="1"/>
</dbReference>